<dbReference type="SUPFAM" id="SSF46785">
    <property type="entry name" value="Winged helix' DNA-binding domain"/>
    <property type="match status" value="1"/>
</dbReference>
<evidence type="ECO:0000313" key="5">
    <source>
        <dbReference type="EMBL" id="PWJ16207.1"/>
    </source>
</evidence>
<dbReference type="InterPro" id="IPR036388">
    <property type="entry name" value="WH-like_DNA-bd_sf"/>
</dbReference>
<name>A0A2Y9AYM4_9RHOB</name>
<dbReference type="GO" id="GO:0045892">
    <property type="term" value="P:negative regulation of DNA-templated transcription"/>
    <property type="evidence" value="ECO:0007669"/>
    <property type="project" value="TreeGrafter"/>
</dbReference>
<evidence type="ECO:0000256" key="2">
    <source>
        <dbReference type="ARBA" id="ARBA00023125"/>
    </source>
</evidence>
<dbReference type="GO" id="GO:0003677">
    <property type="term" value="F:DNA binding"/>
    <property type="evidence" value="ECO:0007669"/>
    <property type="project" value="UniProtKB-KW"/>
</dbReference>
<dbReference type="Gene3D" id="3.40.1410.10">
    <property type="entry name" value="Chorismate lyase-like"/>
    <property type="match status" value="1"/>
</dbReference>
<dbReference type="PANTHER" id="PTHR44846:SF1">
    <property type="entry name" value="MANNOSYL-D-GLYCERATE TRANSPORT_METABOLISM SYSTEM REPRESSOR MNGR-RELATED"/>
    <property type="match status" value="1"/>
</dbReference>
<evidence type="ECO:0000259" key="4">
    <source>
        <dbReference type="PROSITE" id="PS50949"/>
    </source>
</evidence>
<dbReference type="EMBL" id="UETC01000009">
    <property type="protein sequence ID" value="SSA49236.1"/>
    <property type="molecule type" value="Genomic_DNA"/>
</dbReference>
<evidence type="ECO:0000256" key="3">
    <source>
        <dbReference type="ARBA" id="ARBA00023163"/>
    </source>
</evidence>
<keyword evidence="3" id="KW-0804">Transcription</keyword>
<dbReference type="PRINTS" id="PR00035">
    <property type="entry name" value="HTHGNTR"/>
</dbReference>
<keyword evidence="2" id="KW-0238">DNA-binding</keyword>
<keyword evidence="1" id="KW-0805">Transcription regulation</keyword>
<keyword evidence="7" id="KW-1185">Reference proteome</keyword>
<dbReference type="Proteomes" id="UP000245839">
    <property type="component" value="Unassembled WGS sequence"/>
</dbReference>
<sequence>MTVQPEQMTPQSGPAGGKARSVYLSLRGEISSGTYAPGATLPSEAKLAAAHDVSRVTVRRALAALSDEGLVETRGGAGTRVTGGTGGVPLSADIALPHLFQMGRETTARLLSFSYVAPPAPVAAALDLPAGARVQRATRIRLSEGRPFSHLTTYVPEEISSHYDETDLAQSPLLQLLERSGTRIEAAAQSVTATAATPDVAEALGVTLGAPLLSLTRTVRDAGGRGVEYLSALYVPELFRLDMTLSRVRDGGEGHWRPVIGEGA</sequence>
<dbReference type="CDD" id="cd07377">
    <property type="entry name" value="WHTH_GntR"/>
    <property type="match status" value="1"/>
</dbReference>
<evidence type="ECO:0000313" key="7">
    <source>
        <dbReference type="Proteomes" id="UP000245839"/>
    </source>
</evidence>
<evidence type="ECO:0000256" key="1">
    <source>
        <dbReference type="ARBA" id="ARBA00023015"/>
    </source>
</evidence>
<dbReference type="SUPFAM" id="SSF64288">
    <property type="entry name" value="Chorismate lyase-like"/>
    <property type="match status" value="1"/>
</dbReference>
<dbReference type="AlphaFoldDB" id="A0A2Y9AYM4"/>
<dbReference type="GO" id="GO:0003700">
    <property type="term" value="F:DNA-binding transcription factor activity"/>
    <property type="evidence" value="ECO:0007669"/>
    <property type="project" value="InterPro"/>
</dbReference>
<dbReference type="SMART" id="SM00345">
    <property type="entry name" value="HTH_GNTR"/>
    <property type="match status" value="1"/>
</dbReference>
<evidence type="ECO:0000313" key="6">
    <source>
        <dbReference type="EMBL" id="SSA49236.1"/>
    </source>
</evidence>
<reference evidence="6 8" key="1">
    <citation type="submission" date="2016-10" db="EMBL/GenBank/DDBJ databases">
        <authorList>
            <person name="Cai Z."/>
        </authorList>
    </citation>
    <scope>NUCLEOTIDE SEQUENCE [LARGE SCALE GENOMIC DNA]</scope>
    <source>
        <strain evidence="6 8">DSM 25227</strain>
    </source>
</reference>
<protein>
    <submittedName>
        <fullName evidence="6">GntR family transcriptional regulator</fullName>
    </submittedName>
</protein>
<dbReference type="PANTHER" id="PTHR44846">
    <property type="entry name" value="MANNOSYL-D-GLYCERATE TRANSPORT/METABOLISM SYSTEM REPRESSOR MNGR-RELATED"/>
    <property type="match status" value="1"/>
</dbReference>
<dbReference type="Gene3D" id="1.10.10.10">
    <property type="entry name" value="Winged helix-like DNA-binding domain superfamily/Winged helix DNA-binding domain"/>
    <property type="match status" value="1"/>
</dbReference>
<reference evidence="5 7" key="2">
    <citation type="submission" date="2018-03" db="EMBL/GenBank/DDBJ databases">
        <title>Genomic Encyclopedia of Archaeal and Bacterial Type Strains, Phase II (KMG-II): from individual species to whole genera.</title>
        <authorList>
            <person name="Goeker M."/>
        </authorList>
    </citation>
    <scope>NUCLEOTIDE SEQUENCE [LARGE SCALE GENOMIC DNA]</scope>
    <source>
        <strain evidence="5 7">DSM 25227</strain>
    </source>
</reference>
<gene>
    <name evidence="5" type="ORF">BCF38_10992</name>
    <name evidence="6" type="ORF">SAMN05421539_10992</name>
</gene>
<dbReference type="Proteomes" id="UP000251571">
    <property type="component" value="Unassembled WGS sequence"/>
</dbReference>
<dbReference type="EMBL" id="QGDJ01000009">
    <property type="protein sequence ID" value="PWJ16207.1"/>
    <property type="molecule type" value="Genomic_DNA"/>
</dbReference>
<dbReference type="SMART" id="SM00866">
    <property type="entry name" value="UTRA"/>
    <property type="match status" value="1"/>
</dbReference>
<evidence type="ECO:0000313" key="8">
    <source>
        <dbReference type="Proteomes" id="UP000251571"/>
    </source>
</evidence>
<dbReference type="Pfam" id="PF00392">
    <property type="entry name" value="GntR"/>
    <property type="match status" value="1"/>
</dbReference>
<dbReference type="InterPro" id="IPR000524">
    <property type="entry name" value="Tscrpt_reg_HTH_GntR"/>
</dbReference>
<dbReference type="PROSITE" id="PS50949">
    <property type="entry name" value="HTH_GNTR"/>
    <property type="match status" value="1"/>
</dbReference>
<proteinExistence type="predicted"/>
<organism evidence="6 8">
    <name type="scientific">Jannaschia seohaensis</name>
    <dbReference type="NCBI Taxonomy" id="475081"/>
    <lineage>
        <taxon>Bacteria</taxon>
        <taxon>Pseudomonadati</taxon>
        <taxon>Pseudomonadota</taxon>
        <taxon>Alphaproteobacteria</taxon>
        <taxon>Rhodobacterales</taxon>
        <taxon>Roseobacteraceae</taxon>
        <taxon>Jannaschia</taxon>
    </lineage>
</organism>
<dbReference type="RefSeq" id="WP_342768135.1">
    <property type="nucleotide sequence ID" value="NZ_QGDJ01000009.1"/>
</dbReference>
<dbReference type="Pfam" id="PF07702">
    <property type="entry name" value="UTRA"/>
    <property type="match status" value="1"/>
</dbReference>
<dbReference type="InterPro" id="IPR050679">
    <property type="entry name" value="Bact_HTH_transcr_reg"/>
</dbReference>
<feature type="domain" description="HTH gntR-type" evidence="4">
    <location>
        <begin position="16"/>
        <end position="84"/>
    </location>
</feature>
<dbReference type="InterPro" id="IPR036390">
    <property type="entry name" value="WH_DNA-bd_sf"/>
</dbReference>
<accession>A0A2Y9AYM4</accession>
<dbReference type="InterPro" id="IPR028978">
    <property type="entry name" value="Chorismate_lyase_/UTRA_dom_sf"/>
</dbReference>
<dbReference type="InterPro" id="IPR011663">
    <property type="entry name" value="UTRA"/>
</dbReference>